<sequence>MIALLAVCLLAVSVTAQAPRPCQSPKQWEGRVFTVDRSKQFERYGKISYDEYAPRFRIIEEEREGSTEEFYDRLYLHNVGKEYSLNLKTRKCNVTSLTRPFRPFGVPPEAKFTGEATIGAAGVPGESVVIENFDGEFSDGDKFFGDVTYPDCVPVANGVFSKEFGFVMNSFFDINVGIADPMVFVPPPECAGPVTGSFRTVNVLVFSLFLFFCFFHYSKRKEGISNMNRLQFPQLGKEYSLNIRTRQCNVTNLTRPFRPYGVPPFANFSGEASIGATGVPGESVVIEHFTGKFEDGTYFFGDVTYPDCFPVNRGAFNNEMGFVMETFFDINIGIADPSVFIPPSECAGR</sequence>
<accession>A0AA88XTZ5</accession>
<dbReference type="GO" id="GO:0005764">
    <property type="term" value="C:lysosome"/>
    <property type="evidence" value="ECO:0007669"/>
    <property type="project" value="TreeGrafter"/>
</dbReference>
<dbReference type="Pfam" id="PF00811">
    <property type="entry name" value="Ependymin"/>
    <property type="match status" value="2"/>
</dbReference>
<gene>
    <name evidence="2" type="ORF">FSP39_002199</name>
</gene>
<dbReference type="SMART" id="SM00026">
    <property type="entry name" value="EPEND"/>
    <property type="match status" value="1"/>
</dbReference>
<organism evidence="2 3">
    <name type="scientific">Pinctada imbricata</name>
    <name type="common">Atlantic pearl-oyster</name>
    <name type="synonym">Pinctada martensii</name>
    <dbReference type="NCBI Taxonomy" id="66713"/>
    <lineage>
        <taxon>Eukaryota</taxon>
        <taxon>Metazoa</taxon>
        <taxon>Spiralia</taxon>
        <taxon>Lophotrochozoa</taxon>
        <taxon>Mollusca</taxon>
        <taxon>Bivalvia</taxon>
        <taxon>Autobranchia</taxon>
        <taxon>Pteriomorphia</taxon>
        <taxon>Pterioida</taxon>
        <taxon>Pterioidea</taxon>
        <taxon>Pteriidae</taxon>
        <taxon>Pinctada</taxon>
    </lineage>
</organism>
<keyword evidence="3" id="KW-1185">Reference proteome</keyword>
<keyword evidence="1" id="KW-0732">Signal</keyword>
<name>A0AA88XTZ5_PINIB</name>
<evidence type="ECO:0000313" key="2">
    <source>
        <dbReference type="EMBL" id="KAK3092386.1"/>
    </source>
</evidence>
<dbReference type="InterPro" id="IPR001299">
    <property type="entry name" value="Ependymin"/>
</dbReference>
<dbReference type="GO" id="GO:0005509">
    <property type="term" value="F:calcium ion binding"/>
    <property type="evidence" value="ECO:0007669"/>
    <property type="project" value="InterPro"/>
</dbReference>
<dbReference type="Proteomes" id="UP001186944">
    <property type="component" value="Unassembled WGS sequence"/>
</dbReference>
<dbReference type="PANTHER" id="PTHR10697:SF1">
    <property type="entry name" value="MAMMALIAN EPENDYMIN-RELATED PROTEIN 1"/>
    <property type="match status" value="1"/>
</dbReference>
<dbReference type="EMBL" id="VSWD01000009">
    <property type="protein sequence ID" value="KAK3092386.1"/>
    <property type="molecule type" value="Genomic_DNA"/>
</dbReference>
<dbReference type="GO" id="GO:0007160">
    <property type="term" value="P:cell-matrix adhesion"/>
    <property type="evidence" value="ECO:0007669"/>
    <property type="project" value="InterPro"/>
</dbReference>
<dbReference type="PRINTS" id="PR00317">
    <property type="entry name" value="EPENDYMIN"/>
</dbReference>
<dbReference type="AlphaFoldDB" id="A0AA88XTZ5"/>
<proteinExistence type="predicted"/>
<protein>
    <submittedName>
        <fullName evidence="2">Uncharacterized protein</fullName>
    </submittedName>
</protein>
<evidence type="ECO:0000313" key="3">
    <source>
        <dbReference type="Proteomes" id="UP001186944"/>
    </source>
</evidence>
<dbReference type="GO" id="GO:0005576">
    <property type="term" value="C:extracellular region"/>
    <property type="evidence" value="ECO:0007669"/>
    <property type="project" value="InterPro"/>
</dbReference>
<feature type="chain" id="PRO_5041717063" evidence="1">
    <location>
        <begin position="17"/>
        <end position="349"/>
    </location>
</feature>
<dbReference type="PANTHER" id="PTHR10697">
    <property type="entry name" value="MAMMALIAN EPENDYMIN-RELATED PROTEIN 1"/>
    <property type="match status" value="1"/>
</dbReference>
<reference evidence="2" key="1">
    <citation type="submission" date="2019-08" db="EMBL/GenBank/DDBJ databases">
        <title>The improved chromosome-level genome for the pearl oyster Pinctada fucata martensii using PacBio sequencing and Hi-C.</title>
        <authorList>
            <person name="Zheng Z."/>
        </authorList>
    </citation>
    <scope>NUCLEOTIDE SEQUENCE</scope>
    <source>
        <strain evidence="2">ZZ-2019</strain>
        <tissue evidence="2">Adductor muscle</tissue>
    </source>
</reference>
<comment type="caution">
    <text evidence="2">The sequence shown here is derived from an EMBL/GenBank/DDBJ whole genome shotgun (WGS) entry which is preliminary data.</text>
</comment>
<feature type="signal peptide" evidence="1">
    <location>
        <begin position="1"/>
        <end position="16"/>
    </location>
</feature>
<evidence type="ECO:0000256" key="1">
    <source>
        <dbReference type="SAM" id="SignalP"/>
    </source>
</evidence>